<evidence type="ECO:0000313" key="3">
    <source>
        <dbReference type="EMBL" id="MBS4213025.1"/>
    </source>
</evidence>
<dbReference type="RefSeq" id="WP_213117540.1">
    <property type="nucleotide sequence ID" value="NZ_JAGYPF010000002.1"/>
</dbReference>
<reference evidence="3" key="1">
    <citation type="submission" date="2021-05" db="EMBL/GenBank/DDBJ databases">
        <title>Novel Bacillus species.</title>
        <authorList>
            <person name="Liu G."/>
        </authorList>
    </citation>
    <scope>NUCLEOTIDE SEQUENCE</scope>
    <source>
        <strain evidence="3">FJAT-49825</strain>
    </source>
</reference>
<name>A0A942U1U5_9BACI</name>
<keyword evidence="4" id="KW-1185">Reference proteome</keyword>
<keyword evidence="1" id="KW-0472">Membrane</keyword>
<comment type="caution">
    <text evidence="3">The sequence shown here is derived from an EMBL/GenBank/DDBJ whole genome shotgun (WGS) entry which is preliminary data.</text>
</comment>
<protein>
    <submittedName>
        <fullName evidence="3">PilZ domain-containing protein</fullName>
    </submittedName>
</protein>
<evidence type="ECO:0000313" key="4">
    <source>
        <dbReference type="Proteomes" id="UP000679749"/>
    </source>
</evidence>
<organism evidence="3 4">
    <name type="scientific">Neobacillus rhizophilus</name>
    <dbReference type="NCBI Taxonomy" id="2833579"/>
    <lineage>
        <taxon>Bacteria</taxon>
        <taxon>Bacillati</taxon>
        <taxon>Bacillota</taxon>
        <taxon>Bacilli</taxon>
        <taxon>Bacillales</taxon>
        <taxon>Bacillaceae</taxon>
        <taxon>Neobacillus</taxon>
    </lineage>
</organism>
<dbReference type="GO" id="GO:0035438">
    <property type="term" value="F:cyclic-di-GMP binding"/>
    <property type="evidence" value="ECO:0007669"/>
    <property type="project" value="InterPro"/>
</dbReference>
<dbReference type="Pfam" id="PF07238">
    <property type="entry name" value="PilZ"/>
    <property type="match status" value="1"/>
</dbReference>
<dbReference type="EMBL" id="JAGYPF010000002">
    <property type="protein sequence ID" value="MBS4213025.1"/>
    <property type="molecule type" value="Genomic_DNA"/>
</dbReference>
<dbReference type="AlphaFoldDB" id="A0A942U1U5"/>
<feature type="domain" description="PilZ" evidence="2">
    <location>
        <begin position="58"/>
        <end position="136"/>
    </location>
</feature>
<gene>
    <name evidence="3" type="ORF">KHA99_11255</name>
</gene>
<accession>A0A942U1U5</accession>
<dbReference type="SUPFAM" id="SSF141371">
    <property type="entry name" value="PilZ domain-like"/>
    <property type="match status" value="1"/>
</dbReference>
<keyword evidence="1" id="KW-1133">Transmembrane helix</keyword>
<evidence type="ECO:0000256" key="1">
    <source>
        <dbReference type="SAM" id="Phobius"/>
    </source>
</evidence>
<evidence type="ECO:0000259" key="2">
    <source>
        <dbReference type="Pfam" id="PF07238"/>
    </source>
</evidence>
<feature type="transmembrane region" description="Helical" evidence="1">
    <location>
        <begin position="6"/>
        <end position="26"/>
    </location>
</feature>
<dbReference type="InterPro" id="IPR009875">
    <property type="entry name" value="PilZ_domain"/>
</dbReference>
<proteinExistence type="predicted"/>
<dbReference type="Proteomes" id="UP000679749">
    <property type="component" value="Unassembled WGS sequence"/>
</dbReference>
<sequence length="149" mass="17460">MSTTHIILSLSIVVLVIILYAGRTFFQKEKHVVPKKPNRRTAFRLSLLNQDCWFYPASSGEPEYRGLIRDISITGMKLHSLVDLGEIDEITVEFGFLQESFTLTGQIRRRKILENDFYEYGVHFHPLDEKTEQKLFKVLWEKSKEKIVI</sequence>
<dbReference type="Gene3D" id="2.40.10.220">
    <property type="entry name" value="predicted glycosyltransferase like domains"/>
    <property type="match status" value="1"/>
</dbReference>
<keyword evidence="1" id="KW-0812">Transmembrane</keyword>